<dbReference type="Gene3D" id="3.40.50.10490">
    <property type="entry name" value="Glucose-6-phosphate isomerase like protein, domain 1"/>
    <property type="match status" value="1"/>
</dbReference>
<organism evidence="6 7">
    <name type="scientific">Marivivens niveibacter</name>
    <dbReference type="NCBI Taxonomy" id="1930667"/>
    <lineage>
        <taxon>Bacteria</taxon>
        <taxon>Pseudomonadati</taxon>
        <taxon>Pseudomonadota</taxon>
        <taxon>Alphaproteobacteria</taxon>
        <taxon>Rhodobacterales</taxon>
        <taxon>Paracoccaceae</taxon>
        <taxon>Marivivens group</taxon>
        <taxon>Marivivens</taxon>
    </lineage>
</organism>
<reference evidence="6 7" key="1">
    <citation type="submission" date="2016-12" db="EMBL/GenBank/DDBJ databases">
        <title>The draft genome sequence of HSLHS2.</title>
        <authorList>
            <person name="Hu D."/>
            <person name="Wang L."/>
            <person name="Shao Z."/>
        </authorList>
    </citation>
    <scope>NUCLEOTIDE SEQUENCE [LARGE SCALE GENOMIC DNA]</scope>
    <source>
        <strain evidence="6">MCCC 1A06712</strain>
    </source>
</reference>
<sequence length="284" mass="31191">MENSKLIRSALIRVVQTGTPALSNFAAWMLDHLPEVAFSSIRGLATSAGVNANTVTRLASELGYDGYDAFRQDVQALMKSPQNYGDRARALHNKSGDDIWSETLQANWMNMQTLFSPEAQATLESCIDPLLSARRVYTLGVRSCFSVAHYFSYAGSMAFDNFEQVPSMPGAILDQMATCNANDIVVAVSYEHYSSEVVRAVQIARENGARILALTDSYQSPISKDAWKTIRLPMIGPQLMPSLTTAFITAELLLTVMIARSPESSAKVENFENMITSHGGYVQI</sequence>
<evidence type="ECO:0000313" key="6">
    <source>
        <dbReference type="EMBL" id="OUD08542.1"/>
    </source>
</evidence>
<dbReference type="InterPro" id="IPR036388">
    <property type="entry name" value="WH-like_DNA-bd_sf"/>
</dbReference>
<keyword evidence="2" id="KW-0238">DNA-binding</keyword>
<name>A0A251WVY1_9RHOB</name>
<evidence type="ECO:0000256" key="2">
    <source>
        <dbReference type="ARBA" id="ARBA00023125"/>
    </source>
</evidence>
<dbReference type="OrthoDB" id="3574600at2"/>
<dbReference type="PANTHER" id="PTHR30514">
    <property type="entry name" value="GLUCOKINASE"/>
    <property type="match status" value="1"/>
</dbReference>
<dbReference type="Pfam" id="PF01418">
    <property type="entry name" value="HTH_6"/>
    <property type="match status" value="1"/>
</dbReference>
<dbReference type="Gene3D" id="1.10.10.10">
    <property type="entry name" value="Winged helix-like DNA-binding domain superfamily/Winged helix DNA-binding domain"/>
    <property type="match status" value="1"/>
</dbReference>
<evidence type="ECO:0000256" key="3">
    <source>
        <dbReference type="ARBA" id="ARBA00023163"/>
    </source>
</evidence>
<dbReference type="SUPFAM" id="SSF53697">
    <property type="entry name" value="SIS domain"/>
    <property type="match status" value="1"/>
</dbReference>
<dbReference type="InterPro" id="IPR000281">
    <property type="entry name" value="HTH_RpiR"/>
</dbReference>
<dbReference type="InterPro" id="IPR047640">
    <property type="entry name" value="RpiR-like"/>
</dbReference>
<gene>
    <name evidence="6" type="ORF">BVC71_13680</name>
</gene>
<proteinExistence type="predicted"/>
<accession>A0A251WVY1</accession>
<keyword evidence="1" id="KW-0805">Transcription regulation</keyword>
<dbReference type="Pfam" id="PF01380">
    <property type="entry name" value="SIS"/>
    <property type="match status" value="1"/>
</dbReference>
<evidence type="ECO:0000313" key="7">
    <source>
        <dbReference type="Proteomes" id="UP000194664"/>
    </source>
</evidence>
<feature type="domain" description="HTH rpiR-type" evidence="4">
    <location>
        <begin position="5"/>
        <end position="81"/>
    </location>
</feature>
<dbReference type="CDD" id="cd05013">
    <property type="entry name" value="SIS_RpiR"/>
    <property type="match status" value="1"/>
</dbReference>
<keyword evidence="3" id="KW-0804">Transcription</keyword>
<dbReference type="PANTHER" id="PTHR30514:SF18">
    <property type="entry name" value="RPIR-FAMILY TRANSCRIPTIONAL REGULATOR"/>
    <property type="match status" value="1"/>
</dbReference>
<dbReference type="PROSITE" id="PS51071">
    <property type="entry name" value="HTH_RPIR"/>
    <property type="match status" value="1"/>
</dbReference>
<comment type="caution">
    <text evidence="6">The sequence shown here is derived from an EMBL/GenBank/DDBJ whole genome shotgun (WGS) entry which is preliminary data.</text>
</comment>
<dbReference type="EMBL" id="MSPP01000005">
    <property type="protein sequence ID" value="OUD08542.1"/>
    <property type="molecule type" value="Genomic_DNA"/>
</dbReference>
<dbReference type="PROSITE" id="PS51464">
    <property type="entry name" value="SIS"/>
    <property type="match status" value="1"/>
</dbReference>
<dbReference type="InterPro" id="IPR035472">
    <property type="entry name" value="RpiR-like_SIS"/>
</dbReference>
<dbReference type="GO" id="GO:1901135">
    <property type="term" value="P:carbohydrate derivative metabolic process"/>
    <property type="evidence" value="ECO:0007669"/>
    <property type="project" value="InterPro"/>
</dbReference>
<evidence type="ECO:0000259" key="5">
    <source>
        <dbReference type="PROSITE" id="PS51464"/>
    </source>
</evidence>
<feature type="domain" description="SIS" evidence="5">
    <location>
        <begin position="126"/>
        <end position="262"/>
    </location>
</feature>
<evidence type="ECO:0000259" key="4">
    <source>
        <dbReference type="PROSITE" id="PS51071"/>
    </source>
</evidence>
<evidence type="ECO:0000256" key="1">
    <source>
        <dbReference type="ARBA" id="ARBA00023015"/>
    </source>
</evidence>
<keyword evidence="7" id="KW-1185">Reference proteome</keyword>
<protein>
    <submittedName>
        <fullName evidence="6">RpiR family transcriptional regulator</fullName>
    </submittedName>
</protein>
<dbReference type="InterPro" id="IPR001347">
    <property type="entry name" value="SIS_dom"/>
</dbReference>
<dbReference type="GO" id="GO:0003700">
    <property type="term" value="F:DNA-binding transcription factor activity"/>
    <property type="evidence" value="ECO:0007669"/>
    <property type="project" value="InterPro"/>
</dbReference>
<dbReference type="GO" id="GO:0097367">
    <property type="term" value="F:carbohydrate derivative binding"/>
    <property type="evidence" value="ECO:0007669"/>
    <property type="project" value="InterPro"/>
</dbReference>
<dbReference type="InterPro" id="IPR046348">
    <property type="entry name" value="SIS_dom_sf"/>
</dbReference>
<dbReference type="AlphaFoldDB" id="A0A251WVY1"/>
<dbReference type="SUPFAM" id="SSF46689">
    <property type="entry name" value="Homeodomain-like"/>
    <property type="match status" value="1"/>
</dbReference>
<dbReference type="InterPro" id="IPR009057">
    <property type="entry name" value="Homeodomain-like_sf"/>
</dbReference>
<dbReference type="RefSeq" id="WP_086452238.1">
    <property type="nucleotide sequence ID" value="NZ_MSPP01000005.1"/>
</dbReference>
<dbReference type="GO" id="GO:0003677">
    <property type="term" value="F:DNA binding"/>
    <property type="evidence" value="ECO:0007669"/>
    <property type="project" value="UniProtKB-KW"/>
</dbReference>
<dbReference type="Proteomes" id="UP000194664">
    <property type="component" value="Unassembled WGS sequence"/>
</dbReference>